<evidence type="ECO:0000256" key="2">
    <source>
        <dbReference type="ARBA" id="ARBA00023002"/>
    </source>
</evidence>
<gene>
    <name evidence="3" type="ORF">VM1G_02316</name>
</gene>
<dbReference type="PANTHER" id="PTHR43981">
    <property type="entry name" value="ENOYL-[ACYL-CARRIER-PROTEIN] REDUCTASE, MITOCHONDRIAL"/>
    <property type="match status" value="1"/>
</dbReference>
<evidence type="ECO:0000256" key="1">
    <source>
        <dbReference type="ARBA" id="ARBA00022857"/>
    </source>
</evidence>
<sequence length="235" mass="25248">MESHRYHSTNNVRQVSAGLLLHEVRALTEGDAIIMSAGTSTVACFLVQLARLRGIPVFLVVRDRAPDQLGDVKDRLLGLGAAAVVCESELRDSLAGRAPSCLPAKPTLALDCVFGPVGKLLVESLAPGGAFVLVGLLGGAGANIQVETRHLFDRRLLFLPFRGSEVMKKLGDCRVEQIVTEIANLFIEGRLKIPEVVTVSWKGASEAGLQETLSVTIDKARSDSVGYRKIIFVMS</sequence>
<dbReference type="OrthoDB" id="7482721at2759"/>
<dbReference type="SUPFAM" id="SSF51735">
    <property type="entry name" value="NAD(P)-binding Rossmann-fold domains"/>
    <property type="match status" value="1"/>
</dbReference>
<dbReference type="GO" id="GO:0005739">
    <property type="term" value="C:mitochondrion"/>
    <property type="evidence" value="ECO:0007669"/>
    <property type="project" value="TreeGrafter"/>
</dbReference>
<dbReference type="GO" id="GO:0006631">
    <property type="term" value="P:fatty acid metabolic process"/>
    <property type="evidence" value="ECO:0007669"/>
    <property type="project" value="TreeGrafter"/>
</dbReference>
<keyword evidence="1" id="KW-0521">NADP</keyword>
<accession>A0A194VPR8</accession>
<proteinExistence type="predicted"/>
<keyword evidence="2" id="KW-0560">Oxidoreductase</keyword>
<dbReference type="Proteomes" id="UP000078559">
    <property type="component" value="Chromosome 2"/>
</dbReference>
<dbReference type="Gene3D" id="3.90.180.10">
    <property type="entry name" value="Medium-chain alcohol dehydrogenases, catalytic domain"/>
    <property type="match status" value="1"/>
</dbReference>
<dbReference type="InterPro" id="IPR051034">
    <property type="entry name" value="Mito_Enoyl-ACP_Reductase"/>
</dbReference>
<evidence type="ECO:0000313" key="4">
    <source>
        <dbReference type="Proteomes" id="UP000078559"/>
    </source>
</evidence>
<evidence type="ECO:0000313" key="3">
    <source>
        <dbReference type="EMBL" id="KUI65977.1"/>
    </source>
</evidence>
<dbReference type="GO" id="GO:0016491">
    <property type="term" value="F:oxidoreductase activity"/>
    <property type="evidence" value="ECO:0007669"/>
    <property type="project" value="UniProtKB-KW"/>
</dbReference>
<organism evidence="3 4">
    <name type="scientific">Cytospora mali</name>
    <name type="common">Apple Valsa canker fungus</name>
    <name type="synonym">Valsa mali</name>
    <dbReference type="NCBI Taxonomy" id="578113"/>
    <lineage>
        <taxon>Eukaryota</taxon>
        <taxon>Fungi</taxon>
        <taxon>Dikarya</taxon>
        <taxon>Ascomycota</taxon>
        <taxon>Pezizomycotina</taxon>
        <taxon>Sordariomycetes</taxon>
        <taxon>Sordariomycetidae</taxon>
        <taxon>Diaporthales</taxon>
        <taxon>Cytosporaceae</taxon>
        <taxon>Cytospora</taxon>
    </lineage>
</organism>
<keyword evidence="4" id="KW-1185">Reference proteome</keyword>
<reference evidence="3" key="1">
    <citation type="submission" date="2014-12" db="EMBL/GenBank/DDBJ databases">
        <title>Genome Sequence of Valsa Canker Pathogens Uncovers a Specific Adaption of Colonization on Woody Bark.</title>
        <authorList>
            <person name="Yin Z."/>
            <person name="Liu H."/>
            <person name="Gao X."/>
            <person name="Li Z."/>
            <person name="Song N."/>
            <person name="Ke X."/>
            <person name="Dai Q."/>
            <person name="Wu Y."/>
            <person name="Sun Y."/>
            <person name="Xu J.-R."/>
            <person name="Kang Z.K."/>
            <person name="Wang L."/>
            <person name="Huang L."/>
        </authorList>
    </citation>
    <scope>NUCLEOTIDE SEQUENCE [LARGE SCALE GENOMIC DNA]</scope>
    <source>
        <strain evidence="3">03-8</strain>
    </source>
</reference>
<dbReference type="SMR" id="A0A194VPR8"/>
<dbReference type="AlphaFoldDB" id="A0A194VPR8"/>
<dbReference type="Gene3D" id="3.40.50.720">
    <property type="entry name" value="NAD(P)-binding Rossmann-like Domain"/>
    <property type="match status" value="1"/>
</dbReference>
<protein>
    <submittedName>
        <fullName evidence="3">Trans-2-enoyl-CoA reductase, mitochondrial</fullName>
    </submittedName>
</protein>
<name>A0A194VPR8_CYTMA</name>
<dbReference type="InterPro" id="IPR036291">
    <property type="entry name" value="NAD(P)-bd_dom_sf"/>
</dbReference>
<dbReference type="PANTHER" id="PTHR43981:SF2">
    <property type="entry name" value="ENOYL-[ACYL-CARRIER-PROTEIN] REDUCTASE, MITOCHONDRIAL"/>
    <property type="match status" value="1"/>
</dbReference>
<dbReference type="EMBL" id="CM003099">
    <property type="protein sequence ID" value="KUI65977.1"/>
    <property type="molecule type" value="Genomic_DNA"/>
</dbReference>